<evidence type="ECO:0000256" key="4">
    <source>
        <dbReference type="ARBA" id="ARBA00022842"/>
    </source>
</evidence>
<dbReference type="GO" id="GO:0010333">
    <property type="term" value="F:terpene synthase activity"/>
    <property type="evidence" value="ECO:0007669"/>
    <property type="project" value="InterPro"/>
</dbReference>
<evidence type="ECO:0000256" key="2">
    <source>
        <dbReference type="ARBA" id="ARBA00001946"/>
    </source>
</evidence>
<comment type="cofactor">
    <cofactor evidence="1">
        <name>Mn(2+)</name>
        <dbReference type="ChEBI" id="CHEBI:29035"/>
    </cofactor>
</comment>
<reference evidence="8" key="2">
    <citation type="submission" date="2022-03" db="EMBL/GenBank/DDBJ databases">
        <title>Draft title - Genomic analysis of global carrot germplasm unveils the trajectory of domestication and the origin of high carotenoid orange carrot.</title>
        <authorList>
            <person name="Iorizzo M."/>
            <person name="Ellison S."/>
            <person name="Senalik D."/>
            <person name="Macko-Podgorni A."/>
            <person name="Grzebelus D."/>
            <person name="Bostan H."/>
            <person name="Rolling W."/>
            <person name="Curaba J."/>
            <person name="Simon P."/>
        </authorList>
    </citation>
    <scope>NUCLEOTIDE SEQUENCE</scope>
    <source>
        <tissue evidence="8">Leaf</tissue>
    </source>
</reference>
<sequence length="102" mass="11907">MIPAILEFAKLDFNIRQALYQEELKELSSWWTRLDMGKKLPFARDRLVASYLWGMVASSDPQHRSCREAMAKSVELIGVYDDVYDVYGTLEELELFTNVVQR</sequence>
<keyword evidence="4" id="KW-0460">Magnesium</keyword>
<dbReference type="InterPro" id="IPR008949">
    <property type="entry name" value="Isoprenoid_synthase_dom_sf"/>
</dbReference>
<dbReference type="Proteomes" id="UP000077755">
    <property type="component" value="Chromosome 1"/>
</dbReference>
<protein>
    <recommendedName>
        <fullName evidence="7">Terpene synthase metal-binding domain-containing protein</fullName>
    </recommendedName>
</protein>
<keyword evidence="9" id="KW-1185">Reference proteome</keyword>
<organism evidence="8 9">
    <name type="scientific">Daucus carota subsp. sativus</name>
    <name type="common">Carrot</name>
    <dbReference type="NCBI Taxonomy" id="79200"/>
    <lineage>
        <taxon>Eukaryota</taxon>
        <taxon>Viridiplantae</taxon>
        <taxon>Streptophyta</taxon>
        <taxon>Embryophyta</taxon>
        <taxon>Tracheophyta</taxon>
        <taxon>Spermatophyta</taxon>
        <taxon>Magnoliopsida</taxon>
        <taxon>eudicotyledons</taxon>
        <taxon>Gunneridae</taxon>
        <taxon>Pentapetalae</taxon>
        <taxon>asterids</taxon>
        <taxon>campanulids</taxon>
        <taxon>Apiales</taxon>
        <taxon>Apiaceae</taxon>
        <taxon>Apioideae</taxon>
        <taxon>Scandiceae</taxon>
        <taxon>Daucinae</taxon>
        <taxon>Daucus</taxon>
        <taxon>Daucus sect. Daucus</taxon>
    </lineage>
</organism>
<comment type="cofactor">
    <cofactor evidence="2">
        <name>Mg(2+)</name>
        <dbReference type="ChEBI" id="CHEBI:18420"/>
    </cofactor>
</comment>
<keyword evidence="3" id="KW-0479">Metal-binding</keyword>
<evidence type="ECO:0000313" key="9">
    <source>
        <dbReference type="Proteomes" id="UP000077755"/>
    </source>
</evidence>
<evidence type="ECO:0000259" key="7">
    <source>
        <dbReference type="Pfam" id="PF03936"/>
    </source>
</evidence>
<keyword evidence="5" id="KW-0464">Manganese</keyword>
<dbReference type="EMBL" id="CP093343">
    <property type="protein sequence ID" value="WOG85182.1"/>
    <property type="molecule type" value="Genomic_DNA"/>
</dbReference>
<evidence type="ECO:0000256" key="6">
    <source>
        <dbReference type="ARBA" id="ARBA00023239"/>
    </source>
</evidence>
<dbReference type="SUPFAM" id="SSF48576">
    <property type="entry name" value="Terpenoid synthases"/>
    <property type="match status" value="1"/>
</dbReference>
<dbReference type="GO" id="GO:0000287">
    <property type="term" value="F:magnesium ion binding"/>
    <property type="evidence" value="ECO:0007669"/>
    <property type="project" value="InterPro"/>
</dbReference>
<dbReference type="PANTHER" id="PTHR31225">
    <property type="entry name" value="OS04G0344100 PROTEIN-RELATED"/>
    <property type="match status" value="1"/>
</dbReference>
<dbReference type="GO" id="GO:0016114">
    <property type="term" value="P:terpenoid biosynthetic process"/>
    <property type="evidence" value="ECO:0007669"/>
    <property type="project" value="InterPro"/>
</dbReference>
<name>A0AAF0W959_DAUCS</name>
<gene>
    <name evidence="8" type="ORF">DCAR_0104370</name>
</gene>
<dbReference type="PANTHER" id="PTHR31225:SF245">
    <property type="entry name" value="(-)-ALPHA-TERPINEOL SYNTHASE-LIKE"/>
    <property type="match status" value="1"/>
</dbReference>
<dbReference type="Gene3D" id="1.10.600.10">
    <property type="entry name" value="Farnesyl Diphosphate Synthase"/>
    <property type="match status" value="1"/>
</dbReference>
<accession>A0AAF0W959</accession>
<dbReference type="InterPro" id="IPR005630">
    <property type="entry name" value="Terpene_synthase_metal-bd"/>
</dbReference>
<dbReference type="Pfam" id="PF03936">
    <property type="entry name" value="Terpene_synth_C"/>
    <property type="match status" value="1"/>
</dbReference>
<evidence type="ECO:0000256" key="5">
    <source>
        <dbReference type="ARBA" id="ARBA00023211"/>
    </source>
</evidence>
<evidence type="ECO:0000256" key="3">
    <source>
        <dbReference type="ARBA" id="ARBA00022723"/>
    </source>
</evidence>
<evidence type="ECO:0000313" key="8">
    <source>
        <dbReference type="EMBL" id="WOG85182.1"/>
    </source>
</evidence>
<reference evidence="8" key="1">
    <citation type="journal article" date="2016" name="Nat. Genet.">
        <title>A high-quality carrot genome assembly provides new insights into carotenoid accumulation and asterid genome evolution.</title>
        <authorList>
            <person name="Iorizzo M."/>
            <person name="Ellison S."/>
            <person name="Senalik D."/>
            <person name="Zeng P."/>
            <person name="Satapoomin P."/>
            <person name="Huang J."/>
            <person name="Bowman M."/>
            <person name="Iovene M."/>
            <person name="Sanseverino W."/>
            <person name="Cavagnaro P."/>
            <person name="Yildiz M."/>
            <person name="Macko-Podgorni A."/>
            <person name="Moranska E."/>
            <person name="Grzebelus E."/>
            <person name="Grzebelus D."/>
            <person name="Ashrafi H."/>
            <person name="Zheng Z."/>
            <person name="Cheng S."/>
            <person name="Spooner D."/>
            <person name="Van Deynze A."/>
            <person name="Simon P."/>
        </authorList>
    </citation>
    <scope>NUCLEOTIDE SEQUENCE</scope>
    <source>
        <tissue evidence="8">Leaf</tissue>
    </source>
</reference>
<proteinExistence type="predicted"/>
<keyword evidence="6" id="KW-0456">Lyase</keyword>
<evidence type="ECO:0000256" key="1">
    <source>
        <dbReference type="ARBA" id="ARBA00001936"/>
    </source>
</evidence>
<dbReference type="AlphaFoldDB" id="A0AAF0W959"/>
<dbReference type="InterPro" id="IPR050148">
    <property type="entry name" value="Terpene_synthase-like"/>
</dbReference>
<feature type="domain" description="Terpene synthase metal-binding" evidence="7">
    <location>
        <begin position="34"/>
        <end position="102"/>
    </location>
</feature>